<sequence>MFLRLARYAPIAAVCLAVSAPAFAGPDDFGPGTLIPDYGQIATVNMTTPLPEGAIFQVTFDSAARSEADGLNRTLTSAARFLNMHVANGVAAENLRLAVVIHGGAVHDVTIDAAGANADLIATLQAHGVRLIVCGQSAAYQDVGRDDLLSGVEMALSAMTAHALLQQDGYTLNPF</sequence>
<dbReference type="InterPro" id="IPR003787">
    <property type="entry name" value="Sulphur_relay_DsrE/F-like"/>
</dbReference>
<evidence type="ECO:0000313" key="3">
    <source>
        <dbReference type="Proteomes" id="UP000273675"/>
    </source>
</evidence>
<dbReference type="AlphaFoldDB" id="A0A495D5L2"/>
<evidence type="ECO:0000256" key="1">
    <source>
        <dbReference type="SAM" id="SignalP"/>
    </source>
</evidence>
<dbReference type="PANTHER" id="PTHR37691">
    <property type="entry name" value="BLR3518 PROTEIN"/>
    <property type="match status" value="1"/>
</dbReference>
<comment type="caution">
    <text evidence="2">The sequence shown here is derived from an EMBL/GenBank/DDBJ whole genome shotgun (WGS) entry which is preliminary data.</text>
</comment>
<protein>
    <submittedName>
        <fullName evidence="2">Intracellular sulfur oxidation DsrE/DsrF family protein</fullName>
    </submittedName>
</protein>
<dbReference type="OrthoDB" id="7206705at2"/>
<feature type="signal peptide" evidence="1">
    <location>
        <begin position="1"/>
        <end position="24"/>
    </location>
</feature>
<accession>A0A495D5L2</accession>
<feature type="chain" id="PRO_5019839811" evidence="1">
    <location>
        <begin position="25"/>
        <end position="175"/>
    </location>
</feature>
<dbReference type="Pfam" id="PF02635">
    <property type="entry name" value="DsrE"/>
    <property type="match status" value="1"/>
</dbReference>
<dbReference type="Proteomes" id="UP000273675">
    <property type="component" value="Unassembled WGS sequence"/>
</dbReference>
<name>A0A495D5L2_9PROT</name>
<dbReference type="SUPFAM" id="SSF75169">
    <property type="entry name" value="DsrEFH-like"/>
    <property type="match status" value="1"/>
</dbReference>
<dbReference type="EMBL" id="RBIM01000004">
    <property type="protein sequence ID" value="RKQ96709.1"/>
    <property type="molecule type" value="Genomic_DNA"/>
</dbReference>
<keyword evidence="1" id="KW-0732">Signal</keyword>
<proteinExistence type="predicted"/>
<dbReference type="InterPro" id="IPR027396">
    <property type="entry name" value="DsrEFH-like"/>
</dbReference>
<dbReference type="PANTHER" id="PTHR37691:SF1">
    <property type="entry name" value="BLR3518 PROTEIN"/>
    <property type="match status" value="1"/>
</dbReference>
<organism evidence="2 3">
    <name type="scientific">Maricaulis maris</name>
    <dbReference type="NCBI Taxonomy" id="74318"/>
    <lineage>
        <taxon>Bacteria</taxon>
        <taxon>Pseudomonadati</taxon>
        <taxon>Pseudomonadota</taxon>
        <taxon>Alphaproteobacteria</taxon>
        <taxon>Maricaulales</taxon>
        <taxon>Maricaulaceae</taxon>
        <taxon>Maricaulis</taxon>
    </lineage>
</organism>
<evidence type="ECO:0000313" key="2">
    <source>
        <dbReference type="EMBL" id="RKQ96709.1"/>
    </source>
</evidence>
<dbReference type="RefSeq" id="WP_075190161.1">
    <property type="nucleotide sequence ID" value="NZ_RBIM01000004.1"/>
</dbReference>
<dbReference type="Gene3D" id="3.40.1260.10">
    <property type="entry name" value="DsrEFH-like"/>
    <property type="match status" value="1"/>
</dbReference>
<gene>
    <name evidence="2" type="ORF">C7435_2043</name>
</gene>
<reference evidence="2 3" key="1">
    <citation type="submission" date="2018-10" db="EMBL/GenBank/DDBJ databases">
        <title>Genomic Encyclopedia of Type Strains, Phase IV (KMG-IV): sequencing the most valuable type-strain genomes for metagenomic binning, comparative biology and taxonomic classification.</title>
        <authorList>
            <person name="Goeker M."/>
        </authorList>
    </citation>
    <scope>NUCLEOTIDE SEQUENCE [LARGE SCALE GENOMIC DNA]</scope>
    <source>
        <strain evidence="2 3">DSM 4734</strain>
    </source>
</reference>